<evidence type="ECO:0000256" key="2">
    <source>
        <dbReference type="ARBA" id="ARBA00023125"/>
    </source>
</evidence>
<evidence type="ECO:0000256" key="1">
    <source>
        <dbReference type="ARBA" id="ARBA00023015"/>
    </source>
</evidence>
<dbReference type="SMART" id="SM00866">
    <property type="entry name" value="UTRA"/>
    <property type="match status" value="1"/>
</dbReference>
<dbReference type="Pfam" id="PF00392">
    <property type="entry name" value="GntR"/>
    <property type="match status" value="1"/>
</dbReference>
<dbReference type="Gene3D" id="3.40.1410.10">
    <property type="entry name" value="Chorismate lyase-like"/>
    <property type="match status" value="1"/>
</dbReference>
<reference evidence="5" key="1">
    <citation type="submission" date="2022-05" db="EMBL/GenBank/DDBJ databases">
        <title>Draft genome sequence of Clostridium tertium strain CP3 isolated from Peru.</title>
        <authorList>
            <person name="Hurtado R."/>
            <person name="Lima L."/>
            <person name="Sousa T."/>
            <person name="Jaiswal A.K."/>
            <person name="Tiwari S."/>
            <person name="Maturrano L."/>
            <person name="Brenig B."/>
            <person name="Azevedo V."/>
        </authorList>
    </citation>
    <scope>NUCLEOTIDE SEQUENCE</scope>
    <source>
        <strain evidence="5">CP3</strain>
    </source>
</reference>
<dbReference type="PROSITE" id="PS50949">
    <property type="entry name" value="HTH_GNTR"/>
    <property type="match status" value="1"/>
</dbReference>
<accession>A0A9X4B185</accession>
<keyword evidence="1" id="KW-0805">Transcription regulation</keyword>
<dbReference type="InterPro" id="IPR036390">
    <property type="entry name" value="WH_DNA-bd_sf"/>
</dbReference>
<evidence type="ECO:0000259" key="4">
    <source>
        <dbReference type="PROSITE" id="PS50949"/>
    </source>
</evidence>
<dbReference type="InterPro" id="IPR050679">
    <property type="entry name" value="Bact_HTH_transcr_reg"/>
</dbReference>
<dbReference type="Gene3D" id="1.10.10.10">
    <property type="entry name" value="Winged helix-like DNA-binding domain superfamily/Winged helix DNA-binding domain"/>
    <property type="match status" value="1"/>
</dbReference>
<dbReference type="GO" id="GO:0003700">
    <property type="term" value="F:DNA-binding transcription factor activity"/>
    <property type="evidence" value="ECO:0007669"/>
    <property type="project" value="InterPro"/>
</dbReference>
<dbReference type="SMART" id="SM00345">
    <property type="entry name" value="HTH_GNTR"/>
    <property type="match status" value="1"/>
</dbReference>
<dbReference type="InterPro" id="IPR028978">
    <property type="entry name" value="Chorismate_lyase_/UTRA_dom_sf"/>
</dbReference>
<dbReference type="Proteomes" id="UP001141183">
    <property type="component" value="Unassembled WGS sequence"/>
</dbReference>
<dbReference type="GO" id="GO:0003677">
    <property type="term" value="F:DNA binding"/>
    <property type="evidence" value="ECO:0007669"/>
    <property type="project" value="UniProtKB-KW"/>
</dbReference>
<dbReference type="InterPro" id="IPR036388">
    <property type="entry name" value="WH-like_DNA-bd_sf"/>
</dbReference>
<evidence type="ECO:0000313" key="5">
    <source>
        <dbReference type="EMBL" id="MDC4240472.1"/>
    </source>
</evidence>
<dbReference type="Pfam" id="PF07702">
    <property type="entry name" value="UTRA"/>
    <property type="match status" value="1"/>
</dbReference>
<protein>
    <submittedName>
        <fullName evidence="5">GntR family transcriptional regulator</fullName>
    </submittedName>
</protein>
<dbReference type="AlphaFoldDB" id="A0A9X4B185"/>
<feature type="domain" description="HTH gntR-type" evidence="4">
    <location>
        <begin position="4"/>
        <end position="72"/>
    </location>
</feature>
<organism evidence="5 6">
    <name type="scientific">Clostridium tertium</name>
    <dbReference type="NCBI Taxonomy" id="1559"/>
    <lineage>
        <taxon>Bacteria</taxon>
        <taxon>Bacillati</taxon>
        <taxon>Bacillota</taxon>
        <taxon>Clostridia</taxon>
        <taxon>Eubacteriales</taxon>
        <taxon>Clostridiaceae</taxon>
        <taxon>Clostridium</taxon>
    </lineage>
</organism>
<proteinExistence type="predicted"/>
<keyword evidence="3" id="KW-0804">Transcription</keyword>
<dbReference type="EMBL" id="JAMRYU010000009">
    <property type="protein sequence ID" value="MDC4240472.1"/>
    <property type="molecule type" value="Genomic_DNA"/>
</dbReference>
<dbReference type="PANTHER" id="PTHR44846">
    <property type="entry name" value="MANNOSYL-D-GLYCERATE TRANSPORT/METABOLISM SYSTEM REPRESSOR MNGR-RELATED"/>
    <property type="match status" value="1"/>
</dbReference>
<dbReference type="GO" id="GO:0045892">
    <property type="term" value="P:negative regulation of DNA-templated transcription"/>
    <property type="evidence" value="ECO:0007669"/>
    <property type="project" value="TreeGrafter"/>
</dbReference>
<dbReference type="SUPFAM" id="SSF46785">
    <property type="entry name" value="Winged helix' DNA-binding domain"/>
    <property type="match status" value="1"/>
</dbReference>
<dbReference type="InterPro" id="IPR011663">
    <property type="entry name" value="UTRA"/>
</dbReference>
<dbReference type="InterPro" id="IPR000524">
    <property type="entry name" value="Tscrpt_reg_HTH_GntR"/>
</dbReference>
<evidence type="ECO:0000256" key="3">
    <source>
        <dbReference type="ARBA" id="ARBA00023163"/>
    </source>
</evidence>
<keyword evidence="2" id="KW-0238">DNA-binding</keyword>
<dbReference type="PANTHER" id="PTHR44846:SF1">
    <property type="entry name" value="MANNOSYL-D-GLYCERATE TRANSPORT_METABOLISM SYSTEM REPRESSOR MNGR-RELATED"/>
    <property type="match status" value="1"/>
</dbReference>
<dbReference type="SUPFAM" id="SSF64288">
    <property type="entry name" value="Chorismate lyase-like"/>
    <property type="match status" value="1"/>
</dbReference>
<keyword evidence="6" id="KW-1185">Reference proteome</keyword>
<sequence>MAEKPLYVDISEKILSSIEQRNFNENSSLPSERALCERYHVSRSTIRQALNHLKFNGYIYTVQGKGTFVKPIVYEQNLFKFYSFTDELRNKNINVSNVIIGHELVSINDVLASKLGRKCNEIFHKIIRLRFADSCPIMIETIYLPQNRFYHIEIGKIEKGSMASYLTKKYDLQLDRVVETFRPVLPRYWQCDLLKISSKDPCTMLERFSYENDILIQYTVSIIRGDKYIFKTDLSRNYLGNNLPL</sequence>
<name>A0A9X4B185_9CLOT</name>
<gene>
    <name evidence="5" type="ORF">NE398_09875</name>
</gene>
<comment type="caution">
    <text evidence="5">The sequence shown here is derived from an EMBL/GenBank/DDBJ whole genome shotgun (WGS) entry which is preliminary data.</text>
</comment>
<evidence type="ECO:0000313" key="6">
    <source>
        <dbReference type="Proteomes" id="UP001141183"/>
    </source>
</evidence>
<dbReference type="RefSeq" id="WP_097032996.1">
    <property type="nucleotide sequence ID" value="NZ_CAJMCA010000124.1"/>
</dbReference>
<dbReference type="PRINTS" id="PR00035">
    <property type="entry name" value="HTHGNTR"/>
</dbReference>
<dbReference type="CDD" id="cd07377">
    <property type="entry name" value="WHTH_GntR"/>
    <property type="match status" value="1"/>
</dbReference>